<keyword evidence="1" id="KW-0812">Transmembrane</keyword>
<feature type="transmembrane region" description="Helical" evidence="1">
    <location>
        <begin position="147"/>
        <end position="169"/>
    </location>
</feature>
<organism evidence="2 3">
    <name type="scientific">Scylla paramamosain</name>
    <name type="common">Mud crab</name>
    <dbReference type="NCBI Taxonomy" id="85552"/>
    <lineage>
        <taxon>Eukaryota</taxon>
        <taxon>Metazoa</taxon>
        <taxon>Ecdysozoa</taxon>
        <taxon>Arthropoda</taxon>
        <taxon>Crustacea</taxon>
        <taxon>Multicrustacea</taxon>
        <taxon>Malacostraca</taxon>
        <taxon>Eumalacostraca</taxon>
        <taxon>Eucarida</taxon>
        <taxon>Decapoda</taxon>
        <taxon>Pleocyemata</taxon>
        <taxon>Brachyura</taxon>
        <taxon>Eubrachyura</taxon>
        <taxon>Portunoidea</taxon>
        <taxon>Portunidae</taxon>
        <taxon>Portuninae</taxon>
        <taxon>Scylla</taxon>
    </lineage>
</organism>
<evidence type="ECO:0000313" key="2">
    <source>
        <dbReference type="EMBL" id="KAK8406439.1"/>
    </source>
</evidence>
<feature type="transmembrane region" description="Helical" evidence="1">
    <location>
        <begin position="79"/>
        <end position="104"/>
    </location>
</feature>
<evidence type="ECO:0000256" key="1">
    <source>
        <dbReference type="SAM" id="Phobius"/>
    </source>
</evidence>
<dbReference type="AlphaFoldDB" id="A0AAW0V270"/>
<keyword evidence="1" id="KW-1133">Transmembrane helix</keyword>
<reference evidence="2 3" key="1">
    <citation type="submission" date="2023-03" db="EMBL/GenBank/DDBJ databases">
        <title>High-quality genome of Scylla paramamosain provides insights in environmental adaptation.</title>
        <authorList>
            <person name="Zhang L."/>
        </authorList>
    </citation>
    <scope>NUCLEOTIDE SEQUENCE [LARGE SCALE GENOMIC DNA]</scope>
    <source>
        <strain evidence="2">LZ_2023a</strain>
        <tissue evidence="2">Muscle</tissue>
    </source>
</reference>
<evidence type="ECO:0000313" key="3">
    <source>
        <dbReference type="Proteomes" id="UP001487740"/>
    </source>
</evidence>
<feature type="transmembrane region" description="Helical" evidence="1">
    <location>
        <begin position="6"/>
        <end position="24"/>
    </location>
</feature>
<comment type="caution">
    <text evidence="2">The sequence shown here is derived from an EMBL/GenBank/DDBJ whole genome shotgun (WGS) entry which is preliminary data.</text>
</comment>
<protein>
    <submittedName>
        <fullName evidence="2">Uncharacterized protein</fullName>
    </submittedName>
</protein>
<dbReference type="Proteomes" id="UP001487740">
    <property type="component" value="Unassembled WGS sequence"/>
</dbReference>
<name>A0AAW0V270_SCYPA</name>
<keyword evidence="3" id="KW-1185">Reference proteome</keyword>
<gene>
    <name evidence="2" type="ORF">O3P69_007243</name>
</gene>
<sequence length="197" mass="22259">MCELKALQATGIAMAVFATLVGLGTEGFYAWKVYEVDHCVNVTYNDFDYEPCLDLRNQSDVCYHEELLVRSYVGLVEGIIGTVSAICFIIGFAVINLPLIWMWVVWALGISSYNAYCIYDYYTTIQDFTTGCIEDSKFWDEFIDQDYAYFFITVTTSVSCYGLVLLVTIPLASVITHMVGPHSSTMGSYELQERKYG</sequence>
<accession>A0AAW0V270</accession>
<keyword evidence="1" id="KW-0472">Membrane</keyword>
<proteinExistence type="predicted"/>
<dbReference type="EMBL" id="JARAKH010000002">
    <property type="protein sequence ID" value="KAK8406439.1"/>
    <property type="molecule type" value="Genomic_DNA"/>
</dbReference>